<evidence type="ECO:0000256" key="8">
    <source>
        <dbReference type="ARBA" id="ARBA00022801"/>
    </source>
</evidence>
<sequence length="388" mass="43307">RREYEGVFSVDDFGAIGNGIANDTQSFISTWQRACRQRKNKSSMMLVPSGKVYLVYPVTLKGPCQNNFTLQIDGSVIAPDNRNLWKGFDIQTWILIKRVTNFRLVGTGTIDGKGQNWWMQSCKRNVNEPCRRAPTALTFRHCQHVEVDGLTITNSQQMHLDLSSCSNAVLRHLTVSSPEDSPNTDGIHLERSESVSIVQTTISTGDDCISIGPGTSHVVIEDVSCGPGHGISIGSLGKKRQSFDRVSHVKVRNAFLRDTQNGLRIKTWEGGRGWAHDFVFEHITMLRVKNPILIDQYYCDHEHSGTCTPKRRELLISNVKYSDIKGSSASQVAVMFRCNPTNPCHKISLDDVALQYKNSQASSFCQNAYGSSARYVLPPTCLLSESKY</sequence>
<dbReference type="FunFam" id="2.160.20.10:FF:000032">
    <property type="entry name" value="Pectin lyase-like superfamily protein"/>
    <property type="match status" value="1"/>
</dbReference>
<dbReference type="Pfam" id="PF00295">
    <property type="entry name" value="Glyco_hydro_28"/>
    <property type="match status" value="1"/>
</dbReference>
<evidence type="ECO:0000256" key="7">
    <source>
        <dbReference type="ARBA" id="ARBA00022737"/>
    </source>
</evidence>
<dbReference type="PANTHER" id="PTHR31375">
    <property type="match status" value="1"/>
</dbReference>
<keyword evidence="4" id="KW-0134">Cell wall</keyword>
<evidence type="ECO:0000313" key="15">
    <source>
        <dbReference type="Proteomes" id="UP000001514"/>
    </source>
</evidence>
<dbReference type="HOGENOM" id="CLU_016031_2_1_1"/>
<evidence type="ECO:0000256" key="9">
    <source>
        <dbReference type="ARBA" id="ARBA00023295"/>
    </source>
</evidence>
<comment type="subcellular location">
    <subcellularLocation>
        <location evidence="1">Secreted</location>
        <location evidence="1">Cell wall</location>
    </subcellularLocation>
</comment>
<keyword evidence="8 13" id="KW-0378">Hydrolase</keyword>
<evidence type="ECO:0000256" key="1">
    <source>
        <dbReference type="ARBA" id="ARBA00004191"/>
    </source>
</evidence>
<keyword evidence="5" id="KW-0964">Secreted</keyword>
<dbReference type="EC" id="3.2.1.15" evidence="3"/>
<evidence type="ECO:0000256" key="4">
    <source>
        <dbReference type="ARBA" id="ARBA00022512"/>
    </source>
</evidence>
<dbReference type="SUPFAM" id="SSF51126">
    <property type="entry name" value="Pectin lyase-like"/>
    <property type="match status" value="1"/>
</dbReference>
<keyword evidence="15" id="KW-1185">Reference proteome</keyword>
<feature type="non-terminal residue" evidence="14">
    <location>
        <position position="1"/>
    </location>
</feature>
<dbReference type="eggNOG" id="ENOG502QRJW">
    <property type="taxonomic scope" value="Eukaryota"/>
</dbReference>
<dbReference type="Gramene" id="EFJ14561">
    <property type="protein sequence ID" value="EFJ14561"/>
    <property type="gene ID" value="SELMODRAFT_44337"/>
</dbReference>
<keyword evidence="6" id="KW-0732">Signal</keyword>
<dbReference type="Proteomes" id="UP000001514">
    <property type="component" value="Unassembled WGS sequence"/>
</dbReference>
<dbReference type="GO" id="GO:0004650">
    <property type="term" value="F:polygalacturonase activity"/>
    <property type="evidence" value="ECO:0007669"/>
    <property type="project" value="UniProtKB-EC"/>
</dbReference>
<dbReference type="InParanoid" id="D8SM98"/>
<keyword evidence="9 13" id="KW-0326">Glycosidase</keyword>
<dbReference type="InterPro" id="IPR011050">
    <property type="entry name" value="Pectin_lyase_fold/virulence"/>
</dbReference>
<evidence type="ECO:0000313" key="14">
    <source>
        <dbReference type="EMBL" id="EFJ14561.1"/>
    </source>
</evidence>
<evidence type="ECO:0000256" key="5">
    <source>
        <dbReference type="ARBA" id="ARBA00022525"/>
    </source>
</evidence>
<evidence type="ECO:0000256" key="6">
    <source>
        <dbReference type="ARBA" id="ARBA00022729"/>
    </source>
</evidence>
<evidence type="ECO:0000256" key="10">
    <source>
        <dbReference type="ARBA" id="ARBA00023316"/>
    </source>
</evidence>
<dbReference type="KEGG" id="smo:SELMODRAFT_44337"/>
<evidence type="ECO:0000256" key="2">
    <source>
        <dbReference type="ARBA" id="ARBA00008834"/>
    </source>
</evidence>
<evidence type="ECO:0000256" key="13">
    <source>
        <dbReference type="RuleBase" id="RU361169"/>
    </source>
</evidence>
<dbReference type="Gene3D" id="2.160.20.10">
    <property type="entry name" value="Single-stranded right-handed beta-helix, Pectin lyase-like"/>
    <property type="match status" value="1"/>
</dbReference>
<comment type="similarity">
    <text evidence="2 13">Belongs to the glycosyl hydrolase 28 family.</text>
</comment>
<reference evidence="14 15" key="1">
    <citation type="journal article" date="2011" name="Science">
        <title>The Selaginella genome identifies genetic changes associated with the evolution of vascular plants.</title>
        <authorList>
            <person name="Banks J.A."/>
            <person name="Nishiyama T."/>
            <person name="Hasebe M."/>
            <person name="Bowman J.L."/>
            <person name="Gribskov M."/>
            <person name="dePamphilis C."/>
            <person name="Albert V.A."/>
            <person name="Aono N."/>
            <person name="Aoyama T."/>
            <person name="Ambrose B.A."/>
            <person name="Ashton N.W."/>
            <person name="Axtell M.J."/>
            <person name="Barker E."/>
            <person name="Barker M.S."/>
            <person name="Bennetzen J.L."/>
            <person name="Bonawitz N.D."/>
            <person name="Chapple C."/>
            <person name="Cheng C."/>
            <person name="Correa L.G."/>
            <person name="Dacre M."/>
            <person name="DeBarry J."/>
            <person name="Dreyer I."/>
            <person name="Elias M."/>
            <person name="Engstrom E.M."/>
            <person name="Estelle M."/>
            <person name="Feng L."/>
            <person name="Finet C."/>
            <person name="Floyd S.K."/>
            <person name="Frommer W.B."/>
            <person name="Fujita T."/>
            <person name="Gramzow L."/>
            <person name="Gutensohn M."/>
            <person name="Harholt J."/>
            <person name="Hattori M."/>
            <person name="Heyl A."/>
            <person name="Hirai T."/>
            <person name="Hiwatashi Y."/>
            <person name="Ishikawa M."/>
            <person name="Iwata M."/>
            <person name="Karol K.G."/>
            <person name="Koehler B."/>
            <person name="Kolukisaoglu U."/>
            <person name="Kubo M."/>
            <person name="Kurata T."/>
            <person name="Lalonde S."/>
            <person name="Li K."/>
            <person name="Li Y."/>
            <person name="Litt A."/>
            <person name="Lyons E."/>
            <person name="Manning G."/>
            <person name="Maruyama T."/>
            <person name="Michael T.P."/>
            <person name="Mikami K."/>
            <person name="Miyazaki S."/>
            <person name="Morinaga S."/>
            <person name="Murata T."/>
            <person name="Mueller-Roeber B."/>
            <person name="Nelson D.R."/>
            <person name="Obara M."/>
            <person name="Oguri Y."/>
            <person name="Olmstead R.G."/>
            <person name="Onodera N."/>
            <person name="Petersen B.L."/>
            <person name="Pils B."/>
            <person name="Prigge M."/>
            <person name="Rensing S.A."/>
            <person name="Riano-Pachon D.M."/>
            <person name="Roberts A.W."/>
            <person name="Sato Y."/>
            <person name="Scheller H.V."/>
            <person name="Schulz B."/>
            <person name="Schulz C."/>
            <person name="Shakirov E.V."/>
            <person name="Shibagaki N."/>
            <person name="Shinohara N."/>
            <person name="Shippen D.E."/>
            <person name="Soerensen I."/>
            <person name="Sotooka R."/>
            <person name="Sugimoto N."/>
            <person name="Sugita M."/>
            <person name="Sumikawa N."/>
            <person name="Tanurdzic M."/>
            <person name="Theissen G."/>
            <person name="Ulvskov P."/>
            <person name="Wakazuki S."/>
            <person name="Weng J.K."/>
            <person name="Willats W.W."/>
            <person name="Wipf D."/>
            <person name="Wolf P.G."/>
            <person name="Yang L."/>
            <person name="Zimmer A.D."/>
            <person name="Zhu Q."/>
            <person name="Mitros T."/>
            <person name="Hellsten U."/>
            <person name="Loque D."/>
            <person name="Otillar R."/>
            <person name="Salamov A."/>
            <person name="Schmutz J."/>
            <person name="Shapiro H."/>
            <person name="Lindquist E."/>
            <person name="Lucas S."/>
            <person name="Rokhsar D."/>
            <person name="Grigoriev I.V."/>
        </authorList>
    </citation>
    <scope>NUCLEOTIDE SEQUENCE [LARGE SCALE GENOMIC DNA]</scope>
</reference>
<accession>D8SM98</accession>
<dbReference type="EMBL" id="GL377627">
    <property type="protein sequence ID" value="EFJ14561.1"/>
    <property type="molecule type" value="Genomic_DNA"/>
</dbReference>
<dbReference type="PROSITE" id="PS00502">
    <property type="entry name" value="POLYGALACTURONASE"/>
    <property type="match status" value="1"/>
</dbReference>
<keyword evidence="10" id="KW-0961">Cell wall biogenesis/degradation</keyword>
<evidence type="ECO:0000256" key="3">
    <source>
        <dbReference type="ARBA" id="ARBA00012736"/>
    </source>
</evidence>
<dbReference type="STRING" id="88036.D8SM98"/>
<dbReference type="OMA" id="IVDSPHF"/>
<dbReference type="InterPro" id="IPR012334">
    <property type="entry name" value="Pectin_lyas_fold"/>
</dbReference>
<dbReference type="GO" id="GO:0005975">
    <property type="term" value="P:carbohydrate metabolic process"/>
    <property type="evidence" value="ECO:0007669"/>
    <property type="project" value="InterPro"/>
</dbReference>
<organism evidence="15">
    <name type="scientific">Selaginella moellendorffii</name>
    <name type="common">Spikemoss</name>
    <dbReference type="NCBI Taxonomy" id="88036"/>
    <lineage>
        <taxon>Eukaryota</taxon>
        <taxon>Viridiplantae</taxon>
        <taxon>Streptophyta</taxon>
        <taxon>Embryophyta</taxon>
        <taxon>Tracheophyta</taxon>
        <taxon>Lycopodiopsida</taxon>
        <taxon>Selaginellales</taxon>
        <taxon>Selaginellaceae</taxon>
        <taxon>Selaginella</taxon>
    </lineage>
</organism>
<feature type="non-terminal residue" evidence="14">
    <location>
        <position position="388"/>
    </location>
</feature>
<proteinExistence type="inferred from homology"/>
<dbReference type="InterPro" id="IPR000743">
    <property type="entry name" value="Glyco_hydro_28"/>
</dbReference>
<evidence type="ECO:0000256" key="11">
    <source>
        <dbReference type="ARBA" id="ARBA00034074"/>
    </source>
</evidence>
<name>D8SM98_SELML</name>
<gene>
    <name evidence="14" type="ORF">SELMODRAFT_44337</name>
</gene>
<protein>
    <recommendedName>
        <fullName evidence="3">endo-polygalacturonase</fullName>
        <ecNumber evidence="3">3.2.1.15</ecNumber>
    </recommendedName>
</protein>
<evidence type="ECO:0000256" key="12">
    <source>
        <dbReference type="PROSITE-ProRule" id="PRU10052"/>
    </source>
</evidence>
<feature type="active site" evidence="12">
    <location>
        <position position="229"/>
    </location>
</feature>
<keyword evidence="7" id="KW-0677">Repeat</keyword>
<dbReference type="AlphaFoldDB" id="D8SM98"/>
<comment type="catalytic activity">
    <reaction evidence="11">
        <text>(1,4-alpha-D-galacturonosyl)n+m + H2O = (1,4-alpha-D-galacturonosyl)n + (1,4-alpha-D-galacturonosyl)m.</text>
        <dbReference type="EC" id="3.2.1.15"/>
    </reaction>
</comment>
<dbReference type="GO" id="GO:0071555">
    <property type="term" value="P:cell wall organization"/>
    <property type="evidence" value="ECO:0007669"/>
    <property type="project" value="UniProtKB-KW"/>
</dbReference>